<feature type="domain" description="DUF5672" evidence="1">
    <location>
        <begin position="54"/>
        <end position="192"/>
    </location>
</feature>
<dbReference type="Pfam" id="PF18922">
    <property type="entry name" value="DUF5672"/>
    <property type="match status" value="1"/>
</dbReference>
<organism evidence="2 3">
    <name type="scientific">Sphingomonas arvum</name>
    <dbReference type="NCBI Taxonomy" id="2992113"/>
    <lineage>
        <taxon>Bacteria</taxon>
        <taxon>Pseudomonadati</taxon>
        <taxon>Pseudomonadota</taxon>
        <taxon>Alphaproteobacteria</taxon>
        <taxon>Sphingomonadales</taxon>
        <taxon>Sphingomonadaceae</taxon>
        <taxon>Sphingomonas</taxon>
    </lineage>
</organism>
<dbReference type="Proteomes" id="UP001526246">
    <property type="component" value="Unassembled WGS sequence"/>
</dbReference>
<dbReference type="EMBL" id="JAPDOB010000001">
    <property type="protein sequence ID" value="MCW3796667.1"/>
    <property type="molecule type" value="Genomic_DNA"/>
</dbReference>
<dbReference type="InterPro" id="IPR043729">
    <property type="entry name" value="DUF5672"/>
</dbReference>
<evidence type="ECO:0000313" key="3">
    <source>
        <dbReference type="Proteomes" id="UP001526246"/>
    </source>
</evidence>
<protein>
    <submittedName>
        <fullName evidence="2">DUF5672 family protein</fullName>
    </submittedName>
</protein>
<reference evidence="2 3" key="1">
    <citation type="submission" date="2022-10" db="EMBL/GenBank/DDBJ databases">
        <title>Sphingomonas sp.</title>
        <authorList>
            <person name="Jin C."/>
        </authorList>
    </citation>
    <scope>NUCLEOTIDE SEQUENCE [LARGE SCALE GENOMIC DNA]</scope>
    <source>
        <strain evidence="2 3">BN140010</strain>
    </source>
</reference>
<comment type="caution">
    <text evidence="2">The sequence shown here is derived from an EMBL/GenBank/DDBJ whole genome shotgun (WGS) entry which is preliminary data.</text>
</comment>
<dbReference type="RefSeq" id="WP_264880546.1">
    <property type="nucleotide sequence ID" value="NZ_JAPDOB010000001.1"/>
</dbReference>
<evidence type="ECO:0000313" key="2">
    <source>
        <dbReference type="EMBL" id="MCW3796667.1"/>
    </source>
</evidence>
<keyword evidence="3" id="KW-1185">Reference proteome</keyword>
<gene>
    <name evidence="2" type="ORF">OMW55_02430</name>
</gene>
<accession>A0ABT3JC65</accession>
<name>A0ABT3JC65_9SPHN</name>
<proteinExistence type="predicted"/>
<evidence type="ECO:0000259" key="1">
    <source>
        <dbReference type="Pfam" id="PF18922"/>
    </source>
</evidence>
<sequence>MASLYLPTVTLAAVTSVNVEATIAALKVCLDAASFGDAILLTDAEVEPPSPVRHVRTDPILTSSAYSEFMLTQLVDHVRTEHVLVVQWDGFIASPGAWDERFLDYDYIGAPWPQFSDGYDVGNGGFSLRSRRLLEACRDSEFRVVHPEDVAICRTNRAFLEEKHRIRFADAQIAGRFSKERNPSLKPTFGVHGIFNLVEALGPERFWELYSSLDERRGVVRDRSLLFRQLRSARGGVRRSLQLWLGLLGDRVRMVVREGT</sequence>